<keyword evidence="3" id="KW-0500">Molybdenum</keyword>
<dbReference type="CDD" id="cd02766">
    <property type="entry name" value="MopB_3"/>
    <property type="match status" value="1"/>
</dbReference>
<dbReference type="InterPro" id="IPR037920">
    <property type="entry name" value="YoaE_C"/>
</dbReference>
<dbReference type="Gene3D" id="3.40.228.10">
    <property type="entry name" value="Dimethylsulfoxide Reductase, domain 2"/>
    <property type="match status" value="1"/>
</dbReference>
<reference evidence="10 12" key="2">
    <citation type="submission" date="2015-07" db="EMBL/GenBank/DDBJ databases">
        <title>Whole genome sequence of Ardenticatena maritima DSM 23922.</title>
        <authorList>
            <person name="Hemp J."/>
            <person name="Ward L.M."/>
            <person name="Pace L.A."/>
            <person name="Fischer W.W."/>
        </authorList>
    </citation>
    <scope>NUCLEOTIDE SEQUENCE [LARGE SCALE GENOMIC DNA]</scope>
    <source>
        <strain evidence="10 12">110S</strain>
    </source>
</reference>
<dbReference type="STRING" id="872965.SE16_09265"/>
<proteinExistence type="inferred from homology"/>
<dbReference type="SMART" id="SM00926">
    <property type="entry name" value="Molybdop_Fe4S4"/>
    <property type="match status" value="1"/>
</dbReference>
<keyword evidence="5" id="KW-0560">Oxidoreductase</keyword>
<keyword evidence="11" id="KW-1185">Reference proteome</keyword>
<dbReference type="PROSITE" id="PS00932">
    <property type="entry name" value="MOLYBDOPTERIN_PROK_3"/>
    <property type="match status" value="1"/>
</dbReference>
<sequence>MRKHETYAQQPHIRIITGACPHDCPDTCAWQIAVDERTGRAVDIWGHPDHPITRGRLCGKVERYLDRVYHPERLTRPLKRVGPKGSGQFVPVSWDEAIADIAARLQQIIAEYGAEAVLPYSYAGTMGLLQGEGMASRFFNRMGASRLARTICATAGFEGLTYTLGAALATDTEAFAKARFILIWGSNTLTSNMHLWPFVQEARANGARVIVIDPARTRTARAADEWIAINPGTDGVLALAMMHVIIRDALYDADYVARATVGFDRLVARVRDWTPERAETITGVPAARIERLAHEYATTRPAAIRINYGLQRHAGGGMTVRTIACLPALVGAWRDEGGGLQLSTSGAFRFNRNVLERPDLLQGREPRTINMIRLGDALSLDPARLAQAHYRPRPVDPPVRPEEAGPPVKALIVYNSNPAAVAPHQQAVLEGLRREDLFTVVLEHFQTDTADYADYILPATTQAEHWDIVKPYGHYYLMLNRPAIAPLGESLPNSEIFRRLAQAMGYTEACFTQSDEEILREFVEAQTDPVFEGITWERLVRDGWARLNLPQPFVPFADGRFPTPSGKCELYSERMAEDGYDPLPTWTPPATRRNADAATVWQQGWLFCISPPAHSFLNTTFVNVERLRRREGEPSLWIHPDDAAARGIREGALVRVWNERGEVHLRAHLTEDIVHGTVLAPSIWWNKLSPDGRNINQVTPAEESDMGGGARFYDVLVRVEPLAVASEEPESTQQAVSLA</sequence>
<dbReference type="Gene3D" id="2.40.40.20">
    <property type="match status" value="1"/>
</dbReference>
<evidence type="ECO:0000313" key="11">
    <source>
        <dbReference type="Proteomes" id="UP000037784"/>
    </source>
</evidence>
<evidence type="ECO:0000313" key="12">
    <source>
        <dbReference type="Proteomes" id="UP000050502"/>
    </source>
</evidence>
<dbReference type="InterPro" id="IPR006963">
    <property type="entry name" value="Mopterin_OxRdtase_4Fe-4S_dom"/>
</dbReference>
<dbReference type="FunCoup" id="A0A0M9UBL9">
    <property type="interactions" value="29"/>
</dbReference>
<dbReference type="InterPro" id="IPR006655">
    <property type="entry name" value="Mopterin_OxRdtase_prok_CS"/>
</dbReference>
<dbReference type="PANTHER" id="PTHR43742">
    <property type="entry name" value="TRIMETHYLAMINE-N-OXIDE REDUCTASE"/>
    <property type="match status" value="1"/>
</dbReference>
<name>A0A0M9UBL9_9CHLR</name>
<evidence type="ECO:0000259" key="8">
    <source>
        <dbReference type="PROSITE" id="PS51669"/>
    </source>
</evidence>
<dbReference type="OrthoDB" id="9805142at2"/>
<dbReference type="Gene3D" id="3.30.2070.10">
    <property type="entry name" value="Formate dehydrogenase/DMSO reductase"/>
    <property type="match status" value="1"/>
</dbReference>
<dbReference type="Gene3D" id="3.40.50.740">
    <property type="match status" value="1"/>
</dbReference>
<dbReference type="Pfam" id="PF01568">
    <property type="entry name" value="Molydop_binding"/>
    <property type="match status" value="1"/>
</dbReference>
<dbReference type="Proteomes" id="UP000050502">
    <property type="component" value="Unassembled WGS sequence"/>
</dbReference>
<feature type="domain" description="4Fe-4S Mo/W bis-MGD-type" evidence="8">
    <location>
        <begin position="13"/>
        <end position="72"/>
    </location>
</feature>
<accession>A0A0M9UBL9</accession>
<comment type="cofactor">
    <cofactor evidence="1">
        <name>Mo-bis(molybdopterin guanine dinucleotide)</name>
        <dbReference type="ChEBI" id="CHEBI:60539"/>
    </cofactor>
</comment>
<dbReference type="EMBL" id="LGKN01000005">
    <property type="protein sequence ID" value="KPL87760.1"/>
    <property type="molecule type" value="Genomic_DNA"/>
</dbReference>
<dbReference type="PANTHER" id="PTHR43742:SF6">
    <property type="entry name" value="OXIDOREDUCTASE YYAE-RELATED"/>
    <property type="match status" value="1"/>
</dbReference>
<dbReference type="Pfam" id="PF00384">
    <property type="entry name" value="Molybdopterin"/>
    <property type="match status" value="1"/>
</dbReference>
<evidence type="ECO:0000256" key="5">
    <source>
        <dbReference type="ARBA" id="ARBA00023002"/>
    </source>
</evidence>
<dbReference type="PROSITE" id="PS51669">
    <property type="entry name" value="4FE4S_MOW_BIS_MGD"/>
    <property type="match status" value="1"/>
</dbReference>
<dbReference type="GO" id="GO:0043546">
    <property type="term" value="F:molybdopterin cofactor binding"/>
    <property type="evidence" value="ECO:0007669"/>
    <property type="project" value="InterPro"/>
</dbReference>
<dbReference type="GO" id="GO:0051536">
    <property type="term" value="F:iron-sulfur cluster binding"/>
    <property type="evidence" value="ECO:0007669"/>
    <property type="project" value="UniProtKB-KW"/>
</dbReference>
<dbReference type="InParanoid" id="A0A0M9UBL9"/>
<evidence type="ECO:0000256" key="2">
    <source>
        <dbReference type="ARBA" id="ARBA00010312"/>
    </source>
</evidence>
<protein>
    <submittedName>
        <fullName evidence="10">Molybdopterin oxidoreductase</fullName>
    </submittedName>
</protein>
<keyword evidence="6" id="KW-0408">Iron</keyword>
<dbReference type="InterPro" id="IPR009010">
    <property type="entry name" value="Asp_de-COase-like_dom_sf"/>
</dbReference>
<evidence type="ECO:0000313" key="10">
    <source>
        <dbReference type="EMBL" id="KPL87760.1"/>
    </source>
</evidence>
<dbReference type="CDD" id="cd02786">
    <property type="entry name" value="MopB_CT_3"/>
    <property type="match status" value="1"/>
</dbReference>
<keyword evidence="4" id="KW-0479">Metal-binding</keyword>
<dbReference type="AlphaFoldDB" id="A0A0M9UBL9"/>
<organism evidence="9 11">
    <name type="scientific">Ardenticatena maritima</name>
    <dbReference type="NCBI Taxonomy" id="872965"/>
    <lineage>
        <taxon>Bacteria</taxon>
        <taxon>Bacillati</taxon>
        <taxon>Chloroflexota</taxon>
        <taxon>Ardenticatenia</taxon>
        <taxon>Ardenticatenales</taxon>
        <taxon>Ardenticatenaceae</taxon>
        <taxon>Ardenticatena</taxon>
    </lineage>
</organism>
<dbReference type="GO" id="GO:0046872">
    <property type="term" value="F:metal ion binding"/>
    <property type="evidence" value="ECO:0007669"/>
    <property type="project" value="UniProtKB-KW"/>
</dbReference>
<gene>
    <name evidence="9" type="ORF">ARMA_0411</name>
    <name evidence="10" type="ORF">SE16_09265</name>
</gene>
<comment type="caution">
    <text evidence="9">The sequence shown here is derived from an EMBL/GenBank/DDBJ whole genome shotgun (WGS) entry which is preliminary data.</text>
</comment>
<dbReference type="PROSITE" id="PS00490">
    <property type="entry name" value="MOLYBDOPTERIN_PROK_2"/>
    <property type="match status" value="1"/>
</dbReference>
<dbReference type="SUPFAM" id="SSF50692">
    <property type="entry name" value="ADC-like"/>
    <property type="match status" value="1"/>
</dbReference>
<evidence type="ECO:0000256" key="6">
    <source>
        <dbReference type="ARBA" id="ARBA00023004"/>
    </source>
</evidence>
<evidence type="ECO:0000256" key="3">
    <source>
        <dbReference type="ARBA" id="ARBA00022505"/>
    </source>
</evidence>
<evidence type="ECO:0000256" key="7">
    <source>
        <dbReference type="ARBA" id="ARBA00023014"/>
    </source>
</evidence>
<reference evidence="11" key="3">
    <citation type="submission" date="2015-08" db="EMBL/GenBank/DDBJ databases">
        <title>Draft Genome Sequence of a Heterotrophic Facultative Anaerobic Bacterium Ardenticatena maritima Strain 110S.</title>
        <authorList>
            <person name="Kawaichi S."/>
            <person name="Yoshida T."/>
            <person name="Sako Y."/>
            <person name="Nakamura R."/>
        </authorList>
    </citation>
    <scope>NUCLEOTIDE SEQUENCE [LARGE SCALE GENOMIC DNA]</scope>
    <source>
        <strain evidence="11">110S</strain>
    </source>
</reference>
<dbReference type="InterPro" id="IPR006657">
    <property type="entry name" value="MoPterin_dinucl-bd_dom"/>
</dbReference>
<dbReference type="InterPro" id="IPR006656">
    <property type="entry name" value="Mopterin_OxRdtase"/>
</dbReference>
<dbReference type="InterPro" id="IPR050612">
    <property type="entry name" value="Prok_Mopterin_Oxidored"/>
</dbReference>
<evidence type="ECO:0000313" key="9">
    <source>
        <dbReference type="EMBL" id="GAP61988.1"/>
    </source>
</evidence>
<dbReference type="Proteomes" id="UP000037784">
    <property type="component" value="Unassembled WGS sequence"/>
</dbReference>
<evidence type="ECO:0000256" key="4">
    <source>
        <dbReference type="ARBA" id="ARBA00022723"/>
    </source>
</evidence>
<dbReference type="Pfam" id="PF04879">
    <property type="entry name" value="Molybdop_Fe4S4"/>
    <property type="match status" value="1"/>
</dbReference>
<dbReference type="EMBL" id="BBZA01000023">
    <property type="protein sequence ID" value="GAP61988.1"/>
    <property type="molecule type" value="Genomic_DNA"/>
</dbReference>
<dbReference type="SUPFAM" id="SSF53706">
    <property type="entry name" value="Formate dehydrogenase/DMSO reductase, domains 1-3"/>
    <property type="match status" value="1"/>
</dbReference>
<reference evidence="9 11" key="1">
    <citation type="journal article" date="2015" name="Genome Announc.">
        <title>Draft Genome Sequence of a Heterotrophic Facultative Anaerobic Thermophilic Bacterium, Ardenticatena maritima Strain 110ST.</title>
        <authorList>
            <person name="Kawaichi S."/>
            <person name="Yoshida T."/>
            <person name="Sako Y."/>
            <person name="Nakamura R."/>
        </authorList>
    </citation>
    <scope>NUCLEOTIDE SEQUENCE [LARGE SCALE GENOMIC DNA]</scope>
    <source>
        <strain evidence="9 11">110S</strain>
    </source>
</reference>
<comment type="similarity">
    <text evidence="2">Belongs to the prokaryotic molybdopterin-containing oxidoreductase family.</text>
</comment>
<dbReference type="GO" id="GO:0016491">
    <property type="term" value="F:oxidoreductase activity"/>
    <property type="evidence" value="ECO:0007669"/>
    <property type="project" value="UniProtKB-KW"/>
</dbReference>
<evidence type="ECO:0000256" key="1">
    <source>
        <dbReference type="ARBA" id="ARBA00001942"/>
    </source>
</evidence>
<dbReference type="Gene3D" id="2.20.25.90">
    <property type="entry name" value="ADC-like domains"/>
    <property type="match status" value="1"/>
</dbReference>
<dbReference type="PATRIC" id="fig|872965.6.peg.1894"/>
<keyword evidence="7" id="KW-0411">Iron-sulfur</keyword>
<dbReference type="RefSeq" id="WP_054491914.1">
    <property type="nucleotide sequence ID" value="NZ_BBZA01000023.1"/>
</dbReference>